<keyword evidence="2" id="KW-0812">Transmembrane</keyword>
<gene>
    <name evidence="3" type="ORF">EUGRSUZ_G00689</name>
</gene>
<organism evidence="3">
    <name type="scientific">Eucalyptus grandis</name>
    <name type="common">Flooded gum</name>
    <dbReference type="NCBI Taxonomy" id="71139"/>
    <lineage>
        <taxon>Eukaryota</taxon>
        <taxon>Viridiplantae</taxon>
        <taxon>Streptophyta</taxon>
        <taxon>Embryophyta</taxon>
        <taxon>Tracheophyta</taxon>
        <taxon>Spermatophyta</taxon>
        <taxon>Magnoliopsida</taxon>
        <taxon>eudicotyledons</taxon>
        <taxon>Gunneridae</taxon>
        <taxon>Pentapetalae</taxon>
        <taxon>rosids</taxon>
        <taxon>malvids</taxon>
        <taxon>Myrtales</taxon>
        <taxon>Myrtaceae</taxon>
        <taxon>Myrtoideae</taxon>
        <taxon>Eucalypteae</taxon>
        <taxon>Eucalyptus</taxon>
    </lineage>
</organism>
<protein>
    <submittedName>
        <fullName evidence="3">Uncharacterized protein</fullName>
    </submittedName>
</protein>
<proteinExistence type="predicted"/>
<evidence type="ECO:0000256" key="2">
    <source>
        <dbReference type="SAM" id="Phobius"/>
    </source>
</evidence>
<feature type="transmembrane region" description="Helical" evidence="2">
    <location>
        <begin position="20"/>
        <end position="37"/>
    </location>
</feature>
<name>A0A059BB22_EUCGR</name>
<dbReference type="InParanoid" id="A0A059BB22"/>
<accession>A0A059BB22</accession>
<evidence type="ECO:0000256" key="1">
    <source>
        <dbReference type="SAM" id="MobiDB-lite"/>
    </source>
</evidence>
<sequence length="71" mass="7925">MKPSRPWPRSSSGRLIHGHSSPTFIPLFFLSLFDLAVHGRRDLKIAVKAHGHGQAGVARSVEEPPREPWMS</sequence>
<feature type="compositionally biased region" description="Basic and acidic residues" evidence="1">
    <location>
        <begin position="60"/>
        <end position="71"/>
    </location>
</feature>
<keyword evidence="2" id="KW-1133">Transmembrane helix</keyword>
<dbReference type="AlphaFoldDB" id="A0A059BB22"/>
<dbReference type="Gramene" id="KCW63086">
    <property type="protein sequence ID" value="KCW63086"/>
    <property type="gene ID" value="EUGRSUZ_G00689"/>
</dbReference>
<dbReference type="EMBL" id="KK198759">
    <property type="protein sequence ID" value="KCW63086.1"/>
    <property type="molecule type" value="Genomic_DNA"/>
</dbReference>
<keyword evidence="2" id="KW-0472">Membrane</keyword>
<evidence type="ECO:0000313" key="3">
    <source>
        <dbReference type="EMBL" id="KCW63086.1"/>
    </source>
</evidence>
<reference evidence="3" key="1">
    <citation type="submission" date="2013-07" db="EMBL/GenBank/DDBJ databases">
        <title>The genome of Eucalyptus grandis.</title>
        <authorList>
            <person name="Schmutz J."/>
            <person name="Hayes R."/>
            <person name="Myburg A."/>
            <person name="Tuskan G."/>
            <person name="Grattapaglia D."/>
            <person name="Rokhsar D.S."/>
        </authorList>
    </citation>
    <scope>NUCLEOTIDE SEQUENCE</scope>
    <source>
        <tissue evidence="3">Leaf extractions</tissue>
    </source>
</reference>
<feature type="region of interest" description="Disordered" evidence="1">
    <location>
        <begin position="51"/>
        <end position="71"/>
    </location>
</feature>